<dbReference type="SUPFAM" id="SSF46785">
    <property type="entry name" value="Winged helix' DNA-binding domain"/>
    <property type="match status" value="1"/>
</dbReference>
<reference evidence="3 4" key="1">
    <citation type="submission" date="2017-09" db="EMBL/GenBank/DDBJ databases">
        <authorList>
            <person name="Ehlers B."/>
            <person name="Leendertz F.H."/>
        </authorList>
    </citation>
    <scope>NUCLEOTIDE SEQUENCE [LARGE SCALE GENOMIC DNA]</scope>
    <source>
        <strain evidence="3 4">CGMCC 4.6857</strain>
    </source>
</reference>
<feature type="domain" description="Transcription regulator PadR N-terminal" evidence="2">
    <location>
        <begin position="12"/>
        <end position="85"/>
    </location>
</feature>
<gene>
    <name evidence="3" type="ORF">SAMN05421748_103294</name>
</gene>
<dbReference type="Pfam" id="PF03551">
    <property type="entry name" value="PadR"/>
    <property type="match status" value="1"/>
</dbReference>
<evidence type="ECO:0000313" key="4">
    <source>
        <dbReference type="Proteomes" id="UP000219612"/>
    </source>
</evidence>
<dbReference type="PANTHER" id="PTHR33169:SF13">
    <property type="entry name" value="PADR-FAMILY TRANSCRIPTIONAL REGULATOR"/>
    <property type="match status" value="1"/>
</dbReference>
<feature type="region of interest" description="Disordered" evidence="1">
    <location>
        <begin position="99"/>
        <end position="129"/>
    </location>
</feature>
<organism evidence="3 4">
    <name type="scientific">Paractinoplanes atraurantiacus</name>
    <dbReference type="NCBI Taxonomy" id="1036182"/>
    <lineage>
        <taxon>Bacteria</taxon>
        <taxon>Bacillati</taxon>
        <taxon>Actinomycetota</taxon>
        <taxon>Actinomycetes</taxon>
        <taxon>Micromonosporales</taxon>
        <taxon>Micromonosporaceae</taxon>
        <taxon>Paractinoplanes</taxon>
    </lineage>
</organism>
<dbReference type="RefSeq" id="WP_218854290.1">
    <property type="nucleotide sequence ID" value="NZ_OBDY01000003.1"/>
</dbReference>
<dbReference type="InterPro" id="IPR036390">
    <property type="entry name" value="WH_DNA-bd_sf"/>
</dbReference>
<sequence>MAKAMREPTFWILTALAQQARHGYGIIQAVASLSEGQVKLQAGTLYAALDRLHAEGLVEVDHDEKVDGRDRRYYRLTAGGVTALDAEIARLAQNARTAGRQLAARPGRGNAITPGLGSAAAPDLGPVTA</sequence>
<evidence type="ECO:0000256" key="1">
    <source>
        <dbReference type="SAM" id="MobiDB-lite"/>
    </source>
</evidence>
<proteinExistence type="predicted"/>
<dbReference type="InterPro" id="IPR052509">
    <property type="entry name" value="Metal_resp_DNA-bind_regulator"/>
</dbReference>
<dbReference type="InterPro" id="IPR005149">
    <property type="entry name" value="Tscrpt_reg_PadR_N"/>
</dbReference>
<dbReference type="InterPro" id="IPR036388">
    <property type="entry name" value="WH-like_DNA-bd_sf"/>
</dbReference>
<dbReference type="Gene3D" id="1.10.10.10">
    <property type="entry name" value="Winged helix-like DNA-binding domain superfamily/Winged helix DNA-binding domain"/>
    <property type="match status" value="1"/>
</dbReference>
<protein>
    <submittedName>
        <fullName evidence="3">Transcriptional regulator PadR-like family protein</fullName>
    </submittedName>
</protein>
<keyword evidence="4" id="KW-1185">Reference proteome</keyword>
<evidence type="ECO:0000259" key="2">
    <source>
        <dbReference type="Pfam" id="PF03551"/>
    </source>
</evidence>
<accession>A0A285H5C6</accession>
<dbReference type="AlphaFoldDB" id="A0A285H5C6"/>
<name>A0A285H5C6_9ACTN</name>
<dbReference type="PANTHER" id="PTHR33169">
    <property type="entry name" value="PADR-FAMILY TRANSCRIPTIONAL REGULATOR"/>
    <property type="match status" value="1"/>
</dbReference>
<dbReference type="EMBL" id="OBDY01000003">
    <property type="protein sequence ID" value="SNY29721.1"/>
    <property type="molecule type" value="Genomic_DNA"/>
</dbReference>
<dbReference type="Proteomes" id="UP000219612">
    <property type="component" value="Unassembled WGS sequence"/>
</dbReference>
<evidence type="ECO:0000313" key="3">
    <source>
        <dbReference type="EMBL" id="SNY29721.1"/>
    </source>
</evidence>